<dbReference type="AlphaFoldDB" id="K9D5G0"/>
<comment type="caution">
    <text evidence="1">The sequence shown here is derived from an EMBL/GenBank/DDBJ whole genome shotgun (WGS) entry which is preliminary data.</text>
</comment>
<sequence length="58" mass="6440">MEIIWVEAATLTQSPNIRDEELAVGHFDQALLAHSLKHAVDMHSSQPASIGEIFLSKR</sequence>
<evidence type="ECO:0000313" key="2">
    <source>
        <dbReference type="Proteomes" id="UP000009887"/>
    </source>
</evidence>
<dbReference type="Proteomes" id="UP000009887">
    <property type="component" value="Unassembled WGS sequence"/>
</dbReference>
<evidence type="ECO:0000313" key="1">
    <source>
        <dbReference type="EMBL" id="EKU74202.1"/>
    </source>
</evidence>
<keyword evidence="2" id="KW-1185">Reference proteome</keyword>
<reference evidence="1 2" key="1">
    <citation type="submission" date="2012-09" db="EMBL/GenBank/DDBJ databases">
        <title>The Genome Sequence of Sphingobium yanoikuyae ATCC 51230.</title>
        <authorList>
            <consortium name="The Broad Institute Genome Sequencing Platform"/>
            <person name="Earl A."/>
            <person name="Ward D."/>
            <person name="Feldgarden M."/>
            <person name="Gevers D."/>
            <person name="Huys G."/>
            <person name="Walker B."/>
            <person name="Young S.K."/>
            <person name="Zeng Q."/>
            <person name="Gargeya S."/>
            <person name="Fitzgerald M."/>
            <person name="Haas B."/>
            <person name="Abouelleil A."/>
            <person name="Alvarado L."/>
            <person name="Arachchi H.M."/>
            <person name="Berlin A.M."/>
            <person name="Chapman S.B."/>
            <person name="Goldberg J."/>
            <person name="Griggs A."/>
            <person name="Gujja S."/>
            <person name="Hansen M."/>
            <person name="Howarth C."/>
            <person name="Imamovic A."/>
            <person name="Larimer J."/>
            <person name="McCowen C."/>
            <person name="Montmayeur A."/>
            <person name="Murphy C."/>
            <person name="Neiman D."/>
            <person name="Pearson M."/>
            <person name="Priest M."/>
            <person name="Roberts A."/>
            <person name="Saif S."/>
            <person name="Shea T."/>
            <person name="Sisk P."/>
            <person name="Sykes S."/>
            <person name="Wortman J."/>
            <person name="Nusbaum C."/>
            <person name="Birren B."/>
        </authorList>
    </citation>
    <scope>NUCLEOTIDE SEQUENCE [LARGE SCALE GENOMIC DNA]</scope>
    <source>
        <strain evidence="1 2">ATCC 51230</strain>
    </source>
</reference>
<organism evidence="1 2">
    <name type="scientific">Sphingobium yanoikuyae ATCC 51230</name>
    <dbReference type="NCBI Taxonomy" id="883163"/>
    <lineage>
        <taxon>Bacteria</taxon>
        <taxon>Pseudomonadati</taxon>
        <taxon>Pseudomonadota</taxon>
        <taxon>Alphaproteobacteria</taxon>
        <taxon>Sphingomonadales</taxon>
        <taxon>Sphingomonadaceae</taxon>
        <taxon>Sphingobium</taxon>
    </lineage>
</organism>
<gene>
    <name evidence="1" type="ORF">HMPREF9718_01730</name>
</gene>
<protein>
    <submittedName>
        <fullName evidence="1">Uncharacterized protein</fullName>
    </submittedName>
</protein>
<name>K9D5G0_SPHYA</name>
<dbReference type="EMBL" id="AGZU01000008">
    <property type="protein sequence ID" value="EKU74202.1"/>
    <property type="molecule type" value="Genomic_DNA"/>
</dbReference>
<proteinExistence type="predicted"/>
<accession>K9D5G0</accession>
<dbReference type="HOGENOM" id="CLU_2976976_0_0_5"/>